<protein>
    <submittedName>
        <fullName evidence="2">Prevent-host-death family protein</fullName>
    </submittedName>
</protein>
<dbReference type="RefSeq" id="WP_015712742.1">
    <property type="nucleotide sequence ID" value="NC_015577.1"/>
</dbReference>
<dbReference type="SUPFAM" id="SSF143120">
    <property type="entry name" value="YefM-like"/>
    <property type="match status" value="1"/>
</dbReference>
<dbReference type="KEGG" id="taz:TREAZ_2794"/>
<evidence type="ECO:0000256" key="1">
    <source>
        <dbReference type="ARBA" id="ARBA00009981"/>
    </source>
</evidence>
<reference evidence="2 3" key="2">
    <citation type="journal article" date="2011" name="ISME J.">
        <title>RNA-seq reveals cooperative metabolic interactions between two termite-gut spirochete species in co-culture.</title>
        <authorList>
            <person name="Rosenthal A.Z."/>
            <person name="Matson E.G."/>
            <person name="Eldar A."/>
            <person name="Leadbetter J.R."/>
        </authorList>
    </citation>
    <scope>NUCLEOTIDE SEQUENCE [LARGE SCALE GENOMIC DNA]</scope>
    <source>
        <strain evidence="3">ATCC BAA-888 / DSM 13862 / ZAS-9</strain>
    </source>
</reference>
<evidence type="ECO:0000313" key="3">
    <source>
        <dbReference type="Proteomes" id="UP000009222"/>
    </source>
</evidence>
<dbReference type="HOGENOM" id="CLU_181375_0_0_12"/>
<accession>F5YD21</accession>
<dbReference type="InParanoid" id="F5YD21"/>
<dbReference type="AlphaFoldDB" id="F5YD21"/>
<dbReference type="eggNOG" id="COG4118">
    <property type="taxonomic scope" value="Bacteria"/>
</dbReference>
<dbReference type="STRING" id="545695.TREAZ_2794"/>
<gene>
    <name evidence="2" type="ordered locus">TREAZ_2794</name>
</gene>
<proteinExistence type="inferred from homology"/>
<name>F5YD21_LEAAZ</name>
<dbReference type="InterPro" id="IPR036165">
    <property type="entry name" value="YefM-like_sf"/>
</dbReference>
<keyword evidence="3" id="KW-1185">Reference proteome</keyword>
<dbReference type="Proteomes" id="UP000009222">
    <property type="component" value="Chromosome"/>
</dbReference>
<dbReference type="EMBL" id="CP001841">
    <property type="protein sequence ID" value="AEF81196.1"/>
    <property type="molecule type" value="Genomic_DNA"/>
</dbReference>
<reference evidence="3" key="1">
    <citation type="submission" date="2009-12" db="EMBL/GenBank/DDBJ databases">
        <title>Complete sequence of Treponema azotonutricium strain ZAS-9.</title>
        <authorList>
            <person name="Tetu S.G."/>
            <person name="Matson E."/>
            <person name="Ren Q."/>
            <person name="Seshadri R."/>
            <person name="Elbourne L."/>
            <person name="Hassan K.A."/>
            <person name="Durkin A."/>
            <person name="Radune D."/>
            <person name="Mohamoud Y."/>
            <person name="Shay R."/>
            <person name="Jin S."/>
            <person name="Zhang X."/>
            <person name="Lucey K."/>
            <person name="Ballor N.R."/>
            <person name="Ottesen E."/>
            <person name="Rosenthal R."/>
            <person name="Allen A."/>
            <person name="Leadbetter J.R."/>
            <person name="Paulsen I.T."/>
        </authorList>
    </citation>
    <scope>NUCLEOTIDE SEQUENCE [LARGE SCALE GENOMIC DNA]</scope>
    <source>
        <strain evidence="3">ATCC BAA-888 / DSM 13862 / ZAS-9</strain>
    </source>
</reference>
<dbReference type="OrthoDB" id="1726349at2"/>
<organism evidence="2 3">
    <name type="scientific">Leadbettera azotonutricia (strain ATCC BAA-888 / DSM 13862 / ZAS-9)</name>
    <name type="common">Treponema azotonutricium</name>
    <dbReference type="NCBI Taxonomy" id="545695"/>
    <lineage>
        <taxon>Bacteria</taxon>
        <taxon>Pseudomonadati</taxon>
        <taxon>Spirochaetota</taxon>
        <taxon>Spirochaetia</taxon>
        <taxon>Spirochaetales</taxon>
        <taxon>Breznakiellaceae</taxon>
        <taxon>Leadbettera</taxon>
    </lineage>
</organism>
<evidence type="ECO:0000313" key="2">
    <source>
        <dbReference type="EMBL" id="AEF81196.1"/>
    </source>
</evidence>
<sequence length="99" mass="11243">MEFVSVRELTSASKETWERLKQDGEITITNNGKPTAILVNVSDTSFEETLNSIRQAKSMRLLNSIWQEAVERGPLTDKEIEAEIQAARTEIREAENPHD</sequence>
<comment type="similarity">
    <text evidence="1">Belongs to the phD/YefM antitoxin family.</text>
</comment>